<dbReference type="InterPro" id="IPR023346">
    <property type="entry name" value="Lysozyme-like_dom_sf"/>
</dbReference>
<dbReference type="CDD" id="cd13400">
    <property type="entry name" value="LT_IagB-like"/>
    <property type="match status" value="1"/>
</dbReference>
<dbReference type="AlphaFoldDB" id="A0AA35UQC8"/>
<dbReference type="Proteomes" id="UP001176960">
    <property type="component" value="Unassembled WGS sequence"/>
</dbReference>
<dbReference type="RefSeq" id="WP_289842036.1">
    <property type="nucleotide sequence ID" value="NZ_CATKSH010000004.1"/>
</dbReference>
<name>A0AA35UQC8_9PROT</name>
<sequence length="137" mass="14716">MPIPFLACMAASALYYHLPPRVLPSIQAVEGGTPGMVRTNTNGTHDFGVMQVNSTWVPLIAQITRLPMVDVATRLAMKPCFNIAAAAMILRSHLNRDGGDLLRAVGDYHSRTPELNTAYARKVLGAAGHLFTGSRSG</sequence>
<accession>A0AA35UQC8</accession>
<evidence type="ECO:0000313" key="4">
    <source>
        <dbReference type="Proteomes" id="UP001176960"/>
    </source>
</evidence>
<dbReference type="EMBL" id="CATKSH010000004">
    <property type="protein sequence ID" value="CAI9120160.1"/>
    <property type="molecule type" value="Genomic_DNA"/>
</dbReference>
<evidence type="ECO:0000259" key="2">
    <source>
        <dbReference type="Pfam" id="PF01464"/>
    </source>
</evidence>
<evidence type="ECO:0000313" key="3">
    <source>
        <dbReference type="EMBL" id="CAI9120160.1"/>
    </source>
</evidence>
<feature type="domain" description="Transglycosylase SLT" evidence="2">
    <location>
        <begin position="10"/>
        <end position="110"/>
    </location>
</feature>
<proteinExistence type="inferred from homology"/>
<comment type="caution">
    <text evidence="3">The sequence shown here is derived from an EMBL/GenBank/DDBJ whole genome shotgun (WGS) entry which is preliminary data.</text>
</comment>
<reference evidence="3" key="1">
    <citation type="submission" date="2023-03" db="EMBL/GenBank/DDBJ databases">
        <authorList>
            <person name="Cleenwerck I."/>
        </authorList>
    </citation>
    <scope>NUCLEOTIDE SEQUENCE</scope>
    <source>
        <strain evidence="3">LMG 32879</strain>
    </source>
</reference>
<dbReference type="InterPro" id="IPR008258">
    <property type="entry name" value="Transglycosylase_SLT_dom_1"/>
</dbReference>
<dbReference type="SUPFAM" id="SSF53955">
    <property type="entry name" value="Lysozyme-like"/>
    <property type="match status" value="1"/>
</dbReference>
<dbReference type="Pfam" id="PF01464">
    <property type="entry name" value="SLT"/>
    <property type="match status" value="1"/>
</dbReference>
<dbReference type="Gene3D" id="1.10.530.10">
    <property type="match status" value="1"/>
</dbReference>
<organism evidence="3 4">
    <name type="scientific">Brytella acorum</name>
    <dbReference type="NCBI Taxonomy" id="2959299"/>
    <lineage>
        <taxon>Bacteria</taxon>
        <taxon>Pseudomonadati</taxon>
        <taxon>Pseudomonadota</taxon>
        <taxon>Alphaproteobacteria</taxon>
        <taxon>Acetobacterales</taxon>
        <taxon>Acetobacteraceae</taxon>
        <taxon>Brytella</taxon>
    </lineage>
</organism>
<keyword evidence="4" id="KW-1185">Reference proteome</keyword>
<gene>
    <name evidence="3" type="ORF">LMG32879_000989</name>
</gene>
<evidence type="ECO:0000256" key="1">
    <source>
        <dbReference type="ARBA" id="ARBA00009387"/>
    </source>
</evidence>
<comment type="similarity">
    <text evidence="1">Belongs to the virb1 family.</text>
</comment>
<protein>
    <submittedName>
        <fullName evidence="3">Lytic transglycosylase domain-containing protein</fullName>
    </submittedName>
</protein>